<dbReference type="PANTHER" id="PTHR43105">
    <property type="entry name" value="RESPIRATORY NITRATE REDUCTASE"/>
    <property type="match status" value="1"/>
</dbReference>
<dbReference type="Gene3D" id="2.40.40.20">
    <property type="match status" value="1"/>
</dbReference>
<dbReference type="InterPro" id="IPR006656">
    <property type="entry name" value="Mopterin_OxRdtase"/>
</dbReference>
<protein>
    <submittedName>
        <fullName evidence="7">Molybdopterin-dependent oxidoreductase alpha subunit</fullName>
    </submittedName>
</protein>
<dbReference type="RefSeq" id="WP_106344730.1">
    <property type="nucleotide sequence ID" value="NZ_PVNE01000008.1"/>
</dbReference>
<evidence type="ECO:0000313" key="8">
    <source>
        <dbReference type="Proteomes" id="UP000237797"/>
    </source>
</evidence>
<gene>
    <name evidence="7" type="ORF">CLV97_10817</name>
</gene>
<feature type="region of interest" description="Disordered" evidence="4">
    <location>
        <begin position="744"/>
        <end position="765"/>
    </location>
</feature>
<evidence type="ECO:0000256" key="2">
    <source>
        <dbReference type="ARBA" id="ARBA00023004"/>
    </source>
</evidence>
<dbReference type="GO" id="GO:0016020">
    <property type="term" value="C:membrane"/>
    <property type="evidence" value="ECO:0007669"/>
    <property type="project" value="TreeGrafter"/>
</dbReference>
<dbReference type="InterPro" id="IPR050123">
    <property type="entry name" value="Prok_molybdopt-oxidoreductase"/>
</dbReference>
<sequence length="765" mass="85431">MAKSVPGGWNPKHWVNLVPTGLGEVKPHHFREMFRAAWENRDQLGYAWRILRDGCCDGCALGTTGMKDWTMPGTHLCMIRLNLLRMNTMPALDHTLLEDISRLEGKSGRELRNLGRLPYPMVRRKGEKGFRRITWDEALDLAAERIRRTDPERIAFYLTSRGLTNEVYFVANKVARFLGTNHIDNAARLCHAPSTVALKKAIGYGATTISYSDWIGTDLLILVGTNLANNQPVATKYIYYAKKAGTRVIVVNPYKEEGLERYWIPSVTESALFGTRIMDEFFQIGTGGDAAFFNGALKHLVETGKLNDSFIREHTAGFEEVRRFVSELPWEELEKSSGTTREEMRRFAEIYADANSSVTVWSMGVTQHRNGTNNVLSIANLALALGRIGKPHSGLCPIRGHSGVQGGAEMGAAPDSYGMDRPVNEETAKAIGKLWGFPVPDKPGMKASSMIQAAHGGKLDVLYSIGGNFLETLPDPQYVREAIARVPLRIHQDIVLNPQMLVEPGDPEGLVLLLPGRTRYETPGGVTETTTERRVIFSPEIPGPRIGETRTEWEIPMQIAERVHPDRAHLIHFDNTAQIREDISRTVPAYDGIQRLREKGDNFQWGGPLLCEGYKFNTPDGRARFHIARLPEESLPEGRFILSTRRGKQFNSIVWGEHDSLTGAKRDEIFFSRQDANRLGLKEGDPVLLRSESGEYRGRVKIARIRPGNLQVHWPEGNVLIPYERFDPDSGEPDYNAVVEAIPLRNEETGGETEADDAPASATGS</sequence>
<dbReference type="GO" id="GO:0051539">
    <property type="term" value="F:4 iron, 4 sulfur cluster binding"/>
    <property type="evidence" value="ECO:0007669"/>
    <property type="project" value="InterPro"/>
</dbReference>
<dbReference type="SUPFAM" id="SSF53706">
    <property type="entry name" value="Formate dehydrogenase/DMSO reductase, domains 1-3"/>
    <property type="match status" value="1"/>
</dbReference>
<evidence type="ECO:0000259" key="5">
    <source>
        <dbReference type="Pfam" id="PF00384"/>
    </source>
</evidence>
<dbReference type="OrthoDB" id="9805142at2"/>
<keyword evidence="1" id="KW-0479">Metal-binding</keyword>
<evidence type="ECO:0000256" key="4">
    <source>
        <dbReference type="SAM" id="MobiDB-lite"/>
    </source>
</evidence>
<dbReference type="InterPro" id="IPR010046">
    <property type="entry name" value="Mopterin_OxRdtse_a_bac"/>
</dbReference>
<keyword evidence="2" id="KW-0408">Iron</keyword>
<dbReference type="Gene3D" id="3.40.50.740">
    <property type="match status" value="1"/>
</dbReference>
<evidence type="ECO:0000259" key="6">
    <source>
        <dbReference type="Pfam" id="PF01568"/>
    </source>
</evidence>
<organism evidence="7 8">
    <name type="scientific">Planifilum fimeticola</name>
    <dbReference type="NCBI Taxonomy" id="201975"/>
    <lineage>
        <taxon>Bacteria</taxon>
        <taxon>Bacillati</taxon>
        <taxon>Bacillota</taxon>
        <taxon>Bacilli</taxon>
        <taxon>Bacillales</taxon>
        <taxon>Thermoactinomycetaceae</taxon>
        <taxon>Planifilum</taxon>
    </lineage>
</organism>
<keyword evidence="8" id="KW-1185">Reference proteome</keyword>
<reference evidence="7 8" key="1">
    <citation type="submission" date="2018-03" db="EMBL/GenBank/DDBJ databases">
        <title>Genomic Encyclopedia of Archaeal and Bacterial Type Strains, Phase II (KMG-II): from individual species to whole genera.</title>
        <authorList>
            <person name="Goeker M."/>
        </authorList>
    </citation>
    <scope>NUCLEOTIDE SEQUENCE [LARGE SCALE GENOMIC DNA]</scope>
    <source>
        <strain evidence="7 8">DSM 44946</strain>
    </source>
</reference>
<accession>A0A2T0LFS3</accession>
<dbReference type="PANTHER" id="PTHR43105:SF4">
    <property type="entry name" value="PROTEIN YDEP"/>
    <property type="match status" value="1"/>
</dbReference>
<dbReference type="Pfam" id="PF00384">
    <property type="entry name" value="Molybdopterin"/>
    <property type="match status" value="1"/>
</dbReference>
<evidence type="ECO:0000256" key="1">
    <source>
        <dbReference type="ARBA" id="ARBA00022723"/>
    </source>
</evidence>
<dbReference type="PIRSF" id="PIRSF000144">
    <property type="entry name" value="CbbBc"/>
    <property type="match status" value="1"/>
</dbReference>
<dbReference type="SUPFAM" id="SSF50692">
    <property type="entry name" value="ADC-like"/>
    <property type="match status" value="1"/>
</dbReference>
<evidence type="ECO:0000313" key="7">
    <source>
        <dbReference type="EMBL" id="PRX41089.1"/>
    </source>
</evidence>
<dbReference type="Proteomes" id="UP000237797">
    <property type="component" value="Unassembled WGS sequence"/>
</dbReference>
<dbReference type="GO" id="GO:0008863">
    <property type="term" value="F:formate dehydrogenase (NAD+) activity"/>
    <property type="evidence" value="ECO:0007669"/>
    <property type="project" value="InterPro"/>
</dbReference>
<dbReference type="InterPro" id="IPR006657">
    <property type="entry name" value="MoPterin_dinucl-bd_dom"/>
</dbReference>
<dbReference type="NCBIfam" id="TIGR01701">
    <property type="entry name" value="Fdhalpha-like"/>
    <property type="match status" value="1"/>
</dbReference>
<feature type="domain" description="Molybdopterin oxidoreductase" evidence="5">
    <location>
        <begin position="116"/>
        <end position="562"/>
    </location>
</feature>
<comment type="caution">
    <text evidence="7">The sequence shown here is derived from an EMBL/GenBank/DDBJ whole genome shotgun (WGS) entry which is preliminary data.</text>
</comment>
<dbReference type="GO" id="GO:0030151">
    <property type="term" value="F:molybdenum ion binding"/>
    <property type="evidence" value="ECO:0007669"/>
    <property type="project" value="InterPro"/>
</dbReference>
<dbReference type="EMBL" id="PVNE01000008">
    <property type="protein sequence ID" value="PRX41089.1"/>
    <property type="molecule type" value="Genomic_DNA"/>
</dbReference>
<dbReference type="GO" id="GO:0043546">
    <property type="term" value="F:molybdopterin cofactor binding"/>
    <property type="evidence" value="ECO:0007669"/>
    <property type="project" value="InterPro"/>
</dbReference>
<proteinExistence type="predicted"/>
<feature type="domain" description="Molybdopterin dinucleotide-binding" evidence="6">
    <location>
        <begin position="643"/>
        <end position="738"/>
    </location>
</feature>
<evidence type="ECO:0000256" key="3">
    <source>
        <dbReference type="ARBA" id="ARBA00023014"/>
    </source>
</evidence>
<dbReference type="Pfam" id="PF01568">
    <property type="entry name" value="Molydop_binding"/>
    <property type="match status" value="1"/>
</dbReference>
<keyword evidence="3" id="KW-0411">Iron-sulfur</keyword>
<name>A0A2T0LFS3_9BACL</name>
<dbReference type="InterPro" id="IPR009010">
    <property type="entry name" value="Asp_de-COase-like_dom_sf"/>
</dbReference>
<dbReference type="AlphaFoldDB" id="A0A2T0LFS3"/>
<dbReference type="Gene3D" id="3.40.228.10">
    <property type="entry name" value="Dimethylsulfoxide Reductase, domain 2"/>
    <property type="match status" value="1"/>
</dbReference>